<proteinExistence type="predicted"/>
<gene>
    <name evidence="2" type="ORF">ACOC_LOCUS12440</name>
</gene>
<evidence type="ECO:0000313" key="4">
    <source>
        <dbReference type="WBParaSite" id="ACOC_0001243901-mRNA-1"/>
    </source>
</evidence>
<protein>
    <submittedName>
        <fullName evidence="2 4">Uncharacterized protein</fullName>
    </submittedName>
</protein>
<dbReference type="OrthoDB" id="5898800at2759"/>
<organism evidence="4">
    <name type="scientific">Angiostrongylus costaricensis</name>
    <name type="common">Nematode worm</name>
    <dbReference type="NCBI Taxonomy" id="334426"/>
    <lineage>
        <taxon>Eukaryota</taxon>
        <taxon>Metazoa</taxon>
        <taxon>Ecdysozoa</taxon>
        <taxon>Nematoda</taxon>
        <taxon>Chromadorea</taxon>
        <taxon>Rhabditida</taxon>
        <taxon>Rhabditina</taxon>
        <taxon>Rhabditomorpha</taxon>
        <taxon>Strongyloidea</taxon>
        <taxon>Metastrongylidae</taxon>
        <taxon>Angiostrongylus</taxon>
    </lineage>
</organism>
<dbReference type="EMBL" id="UYYA01005038">
    <property type="protein sequence ID" value="VDM64025.1"/>
    <property type="molecule type" value="Genomic_DNA"/>
</dbReference>
<reference evidence="4" key="1">
    <citation type="submission" date="2017-02" db="UniProtKB">
        <authorList>
            <consortium name="WormBaseParasite"/>
        </authorList>
    </citation>
    <scope>IDENTIFICATION</scope>
</reference>
<evidence type="ECO:0000313" key="3">
    <source>
        <dbReference type="Proteomes" id="UP000267027"/>
    </source>
</evidence>
<name>A0A0R3Q0I8_ANGCS</name>
<evidence type="ECO:0000256" key="1">
    <source>
        <dbReference type="SAM" id="MobiDB-lite"/>
    </source>
</evidence>
<accession>A0A0R3Q0I8</accession>
<dbReference type="AlphaFoldDB" id="A0A0R3Q0I8"/>
<evidence type="ECO:0000313" key="2">
    <source>
        <dbReference type="EMBL" id="VDM64025.1"/>
    </source>
</evidence>
<sequence length="105" mass="11134">MTIDGQEPLVTGFLGMSNVLQEDRQPDGQCSSQRALKKDTMLGGSLERAEPTGQLLNATGKSGGLTGARSSHSTISGTTGDTDDRGVLYSESAKVRSLKFWNTID</sequence>
<reference evidence="2 3" key="2">
    <citation type="submission" date="2018-11" db="EMBL/GenBank/DDBJ databases">
        <authorList>
            <consortium name="Pathogen Informatics"/>
        </authorList>
    </citation>
    <scope>NUCLEOTIDE SEQUENCE [LARGE SCALE GENOMIC DNA]</scope>
    <source>
        <strain evidence="2 3">Costa Rica</strain>
    </source>
</reference>
<feature type="compositionally biased region" description="Low complexity" evidence="1">
    <location>
        <begin position="70"/>
        <end position="80"/>
    </location>
</feature>
<feature type="region of interest" description="Disordered" evidence="1">
    <location>
        <begin position="42"/>
        <end position="85"/>
    </location>
</feature>
<keyword evidence="3" id="KW-1185">Reference proteome</keyword>
<dbReference type="WBParaSite" id="ACOC_0001243901-mRNA-1">
    <property type="protein sequence ID" value="ACOC_0001243901-mRNA-1"/>
    <property type="gene ID" value="ACOC_0001243901"/>
</dbReference>
<dbReference type="Proteomes" id="UP000267027">
    <property type="component" value="Unassembled WGS sequence"/>
</dbReference>